<dbReference type="EMBL" id="LR798460">
    <property type="protein sequence ID" value="CAB5237917.1"/>
    <property type="molecule type" value="Genomic_DNA"/>
</dbReference>
<accession>A0A6J7XQA2</accession>
<name>A0A6J7XQA2_9CAUD</name>
<protein>
    <submittedName>
        <fullName evidence="1">Uncharacterized protein</fullName>
    </submittedName>
</protein>
<reference evidence="1" key="1">
    <citation type="submission" date="2020-05" db="EMBL/GenBank/DDBJ databases">
        <authorList>
            <person name="Chiriac C."/>
            <person name="Salcher M."/>
            <person name="Ghai R."/>
            <person name="Kavagutti S V."/>
        </authorList>
    </citation>
    <scope>NUCLEOTIDE SEQUENCE</scope>
</reference>
<gene>
    <name evidence="1" type="ORF">UFOVP142_8</name>
</gene>
<organism evidence="1">
    <name type="scientific">uncultured Caudovirales phage</name>
    <dbReference type="NCBI Taxonomy" id="2100421"/>
    <lineage>
        <taxon>Viruses</taxon>
        <taxon>Duplodnaviria</taxon>
        <taxon>Heunggongvirae</taxon>
        <taxon>Uroviricota</taxon>
        <taxon>Caudoviricetes</taxon>
        <taxon>Peduoviridae</taxon>
        <taxon>Maltschvirus</taxon>
        <taxon>Maltschvirus maltsch</taxon>
    </lineage>
</organism>
<evidence type="ECO:0000313" key="1">
    <source>
        <dbReference type="EMBL" id="CAB5237917.1"/>
    </source>
</evidence>
<proteinExistence type="predicted"/>
<sequence>MASTDWMEKATESWDEKRIYVPTLKDLSNAIKHVKSKISDEYRAFEEDEIPGIQLTVGCNGEKGEWACQTGDNSFFGNAYGYPAWAVVGVYRKSNSMDLARELQNQLLDQF</sequence>